<dbReference type="SMART" id="SM00271">
    <property type="entry name" value="DnaJ"/>
    <property type="match status" value="1"/>
</dbReference>
<keyword evidence="7" id="KW-0175">Coiled coil</keyword>
<dbReference type="PANTHER" id="PTHR14145:SF2">
    <property type="entry name" value="COP9 SIGNALOSOME COMPLEX SUBUNIT 1"/>
    <property type="match status" value="1"/>
</dbReference>
<dbReference type="EMBL" id="CAMXCT020006664">
    <property type="protein sequence ID" value="CAL1171290.1"/>
    <property type="molecule type" value="Genomic_DNA"/>
</dbReference>
<dbReference type="Gene3D" id="2.60.260.20">
    <property type="entry name" value="Urease metallochaperone UreE, N-terminal domain"/>
    <property type="match status" value="1"/>
</dbReference>
<reference evidence="13" key="2">
    <citation type="submission" date="2024-04" db="EMBL/GenBank/DDBJ databases">
        <authorList>
            <person name="Chen Y."/>
            <person name="Shah S."/>
            <person name="Dougan E. K."/>
            <person name="Thang M."/>
            <person name="Chan C."/>
        </authorList>
    </citation>
    <scope>NUCLEOTIDE SEQUENCE [LARGE SCALE GENOMIC DNA]</scope>
</reference>
<evidence type="ECO:0000256" key="1">
    <source>
        <dbReference type="ARBA" id="ARBA00004123"/>
    </source>
</evidence>
<dbReference type="SUPFAM" id="SSF46785">
    <property type="entry name" value="Winged helix' DNA-binding domain"/>
    <property type="match status" value="1"/>
</dbReference>
<evidence type="ECO:0000259" key="9">
    <source>
        <dbReference type="PROSITE" id="PS50076"/>
    </source>
</evidence>
<evidence type="ECO:0000313" key="12">
    <source>
        <dbReference type="EMBL" id="CAI4017915.1"/>
    </source>
</evidence>
<evidence type="ECO:0000313" key="14">
    <source>
        <dbReference type="EMBL" id="CAL4805227.1"/>
    </source>
</evidence>
<name>A0A9P1GN74_9DINO</name>
<dbReference type="InterPro" id="IPR000717">
    <property type="entry name" value="PCI_dom"/>
</dbReference>
<dbReference type="InterPro" id="IPR011992">
    <property type="entry name" value="EF-hand-dom_pair"/>
</dbReference>
<dbReference type="InterPro" id="IPR036869">
    <property type="entry name" value="J_dom_sf"/>
</dbReference>
<dbReference type="InterPro" id="IPR001623">
    <property type="entry name" value="DnaJ_domain"/>
</dbReference>
<feature type="domain" description="EF-hand" evidence="10">
    <location>
        <begin position="469"/>
        <end position="503"/>
    </location>
</feature>
<dbReference type="GO" id="GO:0005737">
    <property type="term" value="C:cytoplasm"/>
    <property type="evidence" value="ECO:0007669"/>
    <property type="project" value="UniProtKB-SubCell"/>
</dbReference>
<dbReference type="GO" id="GO:0005509">
    <property type="term" value="F:calcium ion binding"/>
    <property type="evidence" value="ECO:0007669"/>
    <property type="project" value="InterPro"/>
</dbReference>
<keyword evidence="5" id="KW-0736">Signalosome</keyword>
<dbReference type="GO" id="GO:0051082">
    <property type="term" value="F:unfolded protein binding"/>
    <property type="evidence" value="ECO:0007669"/>
    <property type="project" value="InterPro"/>
</dbReference>
<comment type="similarity">
    <text evidence="3">Belongs to the CSN1 family.</text>
</comment>
<dbReference type="InterPro" id="IPR002048">
    <property type="entry name" value="EF_hand_dom"/>
</dbReference>
<feature type="region of interest" description="Disordered" evidence="8">
    <location>
        <begin position="77"/>
        <end position="98"/>
    </location>
</feature>
<gene>
    <name evidence="12" type="ORF">C1SCF055_LOCUS42524</name>
</gene>
<dbReference type="PROSITE" id="PS50250">
    <property type="entry name" value="PCI"/>
    <property type="match status" value="1"/>
</dbReference>
<keyword evidence="4" id="KW-0963">Cytoplasm</keyword>
<evidence type="ECO:0000259" key="10">
    <source>
        <dbReference type="PROSITE" id="PS50222"/>
    </source>
</evidence>
<dbReference type="GO" id="GO:0006457">
    <property type="term" value="P:protein folding"/>
    <property type="evidence" value="ECO:0007669"/>
    <property type="project" value="InterPro"/>
</dbReference>
<dbReference type="EMBL" id="CAMXCT010006664">
    <property type="protein sequence ID" value="CAI4017915.1"/>
    <property type="molecule type" value="Genomic_DNA"/>
</dbReference>
<dbReference type="Pfam" id="PF00226">
    <property type="entry name" value="DnaJ"/>
    <property type="match status" value="1"/>
</dbReference>
<evidence type="ECO:0000256" key="5">
    <source>
        <dbReference type="ARBA" id="ARBA00022790"/>
    </source>
</evidence>
<dbReference type="SUPFAM" id="SSF49493">
    <property type="entry name" value="HSP40/DnaJ peptide-binding domain"/>
    <property type="match status" value="1"/>
</dbReference>
<dbReference type="Pfam" id="PF01556">
    <property type="entry name" value="DnaJ_C"/>
    <property type="match status" value="1"/>
</dbReference>
<dbReference type="Pfam" id="PF10602">
    <property type="entry name" value="RPN7"/>
    <property type="match status" value="1"/>
</dbReference>
<protein>
    <submittedName>
        <fullName evidence="14">COP9 signalosome complex subunit 1 (Signalosome subunit 1)</fullName>
    </submittedName>
</protein>
<evidence type="ECO:0000256" key="3">
    <source>
        <dbReference type="ARBA" id="ARBA00008793"/>
    </source>
</evidence>
<evidence type="ECO:0000256" key="8">
    <source>
        <dbReference type="SAM" id="MobiDB-lite"/>
    </source>
</evidence>
<feature type="domain" description="J" evidence="9">
    <location>
        <begin position="1149"/>
        <end position="1215"/>
    </location>
</feature>
<keyword evidence="15" id="KW-1185">Reference proteome</keyword>
<dbReference type="InterPro" id="IPR008971">
    <property type="entry name" value="HSP40/DnaJ_pept-bd"/>
</dbReference>
<comment type="caution">
    <text evidence="12">The sequence shown here is derived from an EMBL/GenBank/DDBJ whole genome shotgun (WGS) entry which is preliminary data.</text>
</comment>
<evidence type="ECO:0000259" key="11">
    <source>
        <dbReference type="PROSITE" id="PS50250"/>
    </source>
</evidence>
<dbReference type="InterPro" id="IPR045135">
    <property type="entry name" value="Rpn7_N"/>
</dbReference>
<evidence type="ECO:0000256" key="6">
    <source>
        <dbReference type="ARBA" id="ARBA00023242"/>
    </source>
</evidence>
<dbReference type="InterPro" id="IPR018253">
    <property type="entry name" value="DnaJ_domain_CS"/>
</dbReference>
<dbReference type="PROSITE" id="PS50076">
    <property type="entry name" value="DNAJ_2"/>
    <property type="match status" value="1"/>
</dbReference>
<dbReference type="SMART" id="SM00088">
    <property type="entry name" value="PINT"/>
    <property type="match status" value="1"/>
</dbReference>
<dbReference type="SUPFAM" id="SSF47473">
    <property type="entry name" value="EF-hand"/>
    <property type="match status" value="1"/>
</dbReference>
<dbReference type="Proteomes" id="UP001152797">
    <property type="component" value="Unassembled WGS sequence"/>
</dbReference>
<dbReference type="InterPro" id="IPR036390">
    <property type="entry name" value="WH_DNA-bd_sf"/>
</dbReference>
<dbReference type="Gene3D" id="1.10.238.10">
    <property type="entry name" value="EF-hand"/>
    <property type="match status" value="1"/>
</dbReference>
<evidence type="ECO:0000313" key="15">
    <source>
        <dbReference type="Proteomes" id="UP001152797"/>
    </source>
</evidence>
<proteinExistence type="inferred from homology"/>
<keyword evidence="6" id="KW-0539">Nucleus</keyword>
<dbReference type="PANTHER" id="PTHR14145">
    <property type="entry name" value="26S PROTESOME SUBUNIT 6"/>
    <property type="match status" value="1"/>
</dbReference>
<dbReference type="PROSITE" id="PS50222">
    <property type="entry name" value="EF_HAND_2"/>
    <property type="match status" value="1"/>
</dbReference>
<dbReference type="CDD" id="cd06257">
    <property type="entry name" value="DnaJ"/>
    <property type="match status" value="1"/>
</dbReference>
<dbReference type="InterPro" id="IPR002939">
    <property type="entry name" value="DnaJ_C"/>
</dbReference>
<dbReference type="OrthoDB" id="422427at2759"/>
<evidence type="ECO:0000256" key="7">
    <source>
        <dbReference type="SAM" id="Coils"/>
    </source>
</evidence>
<reference evidence="12" key="1">
    <citation type="submission" date="2022-10" db="EMBL/GenBank/DDBJ databases">
        <authorList>
            <person name="Chen Y."/>
            <person name="Dougan E. K."/>
            <person name="Chan C."/>
            <person name="Rhodes N."/>
            <person name="Thang M."/>
        </authorList>
    </citation>
    <scope>NUCLEOTIDE SEQUENCE</scope>
</reference>
<accession>A0A9P1GN74</accession>
<dbReference type="InterPro" id="IPR019585">
    <property type="entry name" value="Rpn7/CSN1"/>
</dbReference>
<evidence type="ECO:0000256" key="2">
    <source>
        <dbReference type="ARBA" id="ARBA00004496"/>
    </source>
</evidence>
<dbReference type="Pfam" id="PF01399">
    <property type="entry name" value="PCI"/>
    <property type="match status" value="1"/>
</dbReference>
<feature type="region of interest" description="Disordered" evidence="8">
    <location>
        <begin position="1087"/>
        <end position="1108"/>
    </location>
</feature>
<evidence type="ECO:0000256" key="4">
    <source>
        <dbReference type="ARBA" id="ARBA00022490"/>
    </source>
</evidence>
<dbReference type="SUPFAM" id="SSF46565">
    <property type="entry name" value="Chaperone J-domain"/>
    <property type="match status" value="1"/>
</dbReference>
<comment type="subcellular location">
    <subcellularLocation>
        <location evidence="2">Cytoplasm</location>
    </subcellularLocation>
    <subcellularLocation>
        <location evidence="1">Nucleus</location>
    </subcellularLocation>
</comment>
<organism evidence="12">
    <name type="scientific">Cladocopium goreaui</name>
    <dbReference type="NCBI Taxonomy" id="2562237"/>
    <lineage>
        <taxon>Eukaryota</taxon>
        <taxon>Sar</taxon>
        <taxon>Alveolata</taxon>
        <taxon>Dinophyceae</taxon>
        <taxon>Suessiales</taxon>
        <taxon>Symbiodiniaceae</taxon>
        <taxon>Cladocopium</taxon>
    </lineage>
</organism>
<dbReference type="PRINTS" id="PR00625">
    <property type="entry name" value="JDOMAIN"/>
</dbReference>
<dbReference type="EMBL" id="CAMXCT030006664">
    <property type="protein sequence ID" value="CAL4805227.1"/>
    <property type="molecule type" value="Genomic_DNA"/>
</dbReference>
<dbReference type="GO" id="GO:0008180">
    <property type="term" value="C:COP9 signalosome"/>
    <property type="evidence" value="ECO:0007669"/>
    <property type="project" value="UniProtKB-KW"/>
</dbReference>
<dbReference type="Gene3D" id="1.25.40.570">
    <property type="match status" value="1"/>
</dbReference>
<sequence>MASCCQESSASYLDALAYLEDPEGERKRRQEVDAEAYRVVDEVASQIAEVLAAMRTASKKENLPAYVEALHYLEDPAEARHRKRRPQRDAERPRPVNSQMTLTAGRMATDRGGRLERNWLSVNDRGIAIFGPAVGTNENPAYMRNELPAPLFSSCLRAMLDVSESWAVGLGKDPKSAATDDSQSEECDAAVRDHKASRIASRDDATSCAYADARAAHAAHAADVPATLHADARLRLCVLGSQLRLSGHGWAGSDAPRLQMPMEGNLRGMEVPQMMPMSASYQSPIQWPAAQMPGAPWQVTRLKLKSCSMGAPWPVLQALQQQLLNLNKQLKQVKEQEESQASKLQAKTAEADSADKRLKEAELKLKDADAAARQLQDREQKVEDQAISAVRTAKTQVSQAQKELKEMQDELRQAQADAIQARAAQAAAEEQVAKSEMLQATQAQTDISKDMLGTLSSVRRASLDDGRAVPDEEVEEVFKLFDQDGSGIKIKEIGTVMRSLGLAASEAQLREFRAEAEKKDQTYVQFPDFLGYVKRMEKVEATKSVDVAKEMEGMKIGLLHFFDKLTTKQLRESPLPTIKIADLKQLGRWMATLMLGAVFVDQTLNMLFALSESAGFFAVLQADLRLRSSKFSFLLTIFALCVRHLSTFSFGGAVHGRGSLVAKIPWRRLPWHTWHTLRRSASRNEDGMGNQTEDLPGSKAAILAWLEDRAATEEGQEIGTLLFLAKSKNRAAAAEEALALVKTMLSADSMDLQKVNDAIFLCLYISAAQAGTWLEADAWPASFLSKASVPGLHPTDVVRAALAGIDPEVVKEEETQKILDAYVTATWGDESHLIEDETFDGVMISTPPQQASIQYCVGILWGYALRGMVKRLALDRQLGTVPESIAAQRWQLERALAIDFNESGVKPGPPTFMQYANEFFSHQDWADLCKPSNAAVILMEAELQEAMHAMAILSSVSQDDMEVISSSEEEFENDFELDLVLLDQVEWKAFQYRAVAFGSLVADAEALVEAEVALERNDQSWVSKLVQTRVLTDVRPDQSRLVAAGIQAPIRRVVQALKDKVLQSKLTEARRSLSKMMSDSAAAAALASAAAAQPESSEESEDGDKAAEETWALQPQRCCEELEEMARELRNSCKIEDRRDGYFGLLGRDYYALLGIPRSATTREIRSGYQWAAAKWHPQKNPAAKVEAQSRFRDIAEAYDVLIDPLRRQRYDAYGEVGLKNPPYGLDFDPYQYVGDPFELFKNFFSSADPLSVAYEPELETLPVIPSAEKEPTIELEIECSLGELKEGNTRCVVVERTRLGPGFAPYQEKKAVTLPIRPGWQAGMRIIFKGEGDHSDKAKQPGDLAVLIKQKASLLSEDLETYSNQYGTHGAIQRLQFIASQTSKTNLKIDALKLCLDLLKRTTNCKGYCEAHNSLKELLEGNDSAVPMFDQVWVEATQKQNGILKELYEQDLSQARGSQMKENIRACYHQLTNLCLEQGDYAAAEKYLAKSREFCVEPQAVFATCMTIIRLRALQRQYSDIQNFTSKAHHTPFKDDSSQSKIYAAYGLYNMATGRYKDAATSFAQVKPQDLGTAFSDLLSPQDVALYGVLCGLGSLERTEVQQKFLDSQTFRECLDMAPQIRDLAIDFCSCRYAACLASLEKLKEPLSLDVHLHGQVANLCEQIRNKGIVQYFAPFLSVSLHRMAEAFNTDVESMQREVAKLIGQRQLEAKIDSHRKILHASHADHRRSTYQNALRVSGDFLDSTHGLILRMNLLKHDFGVHLVRQKK</sequence>
<dbReference type="Gene3D" id="1.10.287.110">
    <property type="entry name" value="DnaJ domain"/>
    <property type="match status" value="1"/>
</dbReference>
<evidence type="ECO:0000313" key="13">
    <source>
        <dbReference type="EMBL" id="CAL1171290.1"/>
    </source>
</evidence>
<dbReference type="PROSITE" id="PS00636">
    <property type="entry name" value="DNAJ_1"/>
    <property type="match status" value="1"/>
</dbReference>
<feature type="domain" description="PCI" evidence="11">
    <location>
        <begin position="1556"/>
        <end position="1727"/>
    </location>
</feature>
<feature type="coiled-coil region" evidence="7">
    <location>
        <begin position="316"/>
        <end position="431"/>
    </location>
</feature>